<evidence type="ECO:0000259" key="1">
    <source>
        <dbReference type="PROSITE" id="PS50011"/>
    </source>
</evidence>
<dbReference type="RefSeq" id="WP_057954615.1">
    <property type="nucleotide sequence ID" value="NZ_CP013118.1"/>
</dbReference>
<dbReference type="AlphaFoldDB" id="A0A0S2I505"/>
<dbReference type="OrthoDB" id="9813021at2"/>
<dbReference type="GO" id="GO:0005524">
    <property type="term" value="F:ATP binding"/>
    <property type="evidence" value="ECO:0007669"/>
    <property type="project" value="InterPro"/>
</dbReference>
<dbReference type="CDD" id="cd14014">
    <property type="entry name" value="STKc_PknB_like"/>
    <property type="match status" value="1"/>
</dbReference>
<organism evidence="2 3">
    <name type="scientific">Salinivirga cyanobacteriivorans</name>
    <dbReference type="NCBI Taxonomy" id="1307839"/>
    <lineage>
        <taxon>Bacteria</taxon>
        <taxon>Pseudomonadati</taxon>
        <taxon>Bacteroidota</taxon>
        <taxon>Bacteroidia</taxon>
        <taxon>Bacteroidales</taxon>
        <taxon>Salinivirgaceae</taxon>
        <taxon>Salinivirga</taxon>
    </lineage>
</organism>
<dbReference type="GO" id="GO:0004674">
    <property type="term" value="F:protein serine/threonine kinase activity"/>
    <property type="evidence" value="ECO:0007669"/>
    <property type="project" value="UniProtKB-EC"/>
</dbReference>
<dbReference type="PROSITE" id="PS50011">
    <property type="entry name" value="PROTEIN_KINASE_DOM"/>
    <property type="match status" value="1"/>
</dbReference>
<dbReference type="PANTHER" id="PTHR43642">
    <property type="entry name" value="HYBRID SIGNAL TRANSDUCTION HISTIDINE KINASE G"/>
    <property type="match status" value="1"/>
</dbReference>
<dbReference type="Gene3D" id="1.10.510.10">
    <property type="entry name" value="Transferase(Phosphotransferase) domain 1"/>
    <property type="match status" value="1"/>
</dbReference>
<dbReference type="Gene3D" id="3.40.50.300">
    <property type="entry name" value="P-loop containing nucleotide triphosphate hydrolases"/>
    <property type="match status" value="1"/>
</dbReference>
<dbReference type="Pfam" id="PF13191">
    <property type="entry name" value="AAA_16"/>
    <property type="match status" value="1"/>
</dbReference>
<keyword evidence="2" id="KW-0808">Transferase</keyword>
<dbReference type="KEGG" id="blq:L21SP5_03733"/>
<dbReference type="InterPro" id="IPR041664">
    <property type="entry name" value="AAA_16"/>
</dbReference>
<keyword evidence="3" id="KW-1185">Reference proteome</keyword>
<accession>A0A0S2I505</accession>
<dbReference type="Gene3D" id="3.30.200.20">
    <property type="entry name" value="Phosphorylase Kinase, domain 1"/>
    <property type="match status" value="1"/>
</dbReference>
<protein>
    <submittedName>
        <fullName evidence="2">Serine/threonine-protein kinase PrkC</fullName>
        <ecNumber evidence="2">2.7.11.1</ecNumber>
    </submittedName>
</protein>
<gene>
    <name evidence="2" type="primary">prkC</name>
    <name evidence="2" type="ORF">L21SP5_03733</name>
</gene>
<feature type="domain" description="Protein kinase" evidence="1">
    <location>
        <begin position="8"/>
        <end position="282"/>
    </location>
</feature>
<dbReference type="Pfam" id="PF00069">
    <property type="entry name" value="Pkinase"/>
    <property type="match status" value="1"/>
</dbReference>
<name>A0A0S2I505_9BACT</name>
<keyword evidence="2" id="KW-0418">Kinase</keyword>
<dbReference type="InterPro" id="IPR027417">
    <property type="entry name" value="P-loop_NTPase"/>
</dbReference>
<dbReference type="InterPro" id="IPR053159">
    <property type="entry name" value="Hybrid_Histidine_Kinase"/>
</dbReference>
<dbReference type="Proteomes" id="UP000064893">
    <property type="component" value="Chromosome"/>
</dbReference>
<dbReference type="EMBL" id="CP013118">
    <property type="protein sequence ID" value="ALO17330.1"/>
    <property type="molecule type" value="Genomic_DNA"/>
</dbReference>
<dbReference type="SUPFAM" id="SSF56112">
    <property type="entry name" value="Protein kinase-like (PK-like)"/>
    <property type="match status" value="1"/>
</dbReference>
<dbReference type="InterPro" id="IPR011009">
    <property type="entry name" value="Kinase-like_dom_sf"/>
</dbReference>
<dbReference type="EC" id="2.7.11.1" evidence="2"/>
<reference evidence="2 3" key="1">
    <citation type="submission" date="2015-11" db="EMBL/GenBank/DDBJ databases">
        <title>Description and complete genome sequence of a novel strain predominating in hypersaline microbial mats and representing a new family of the Bacteriodetes phylum.</title>
        <authorList>
            <person name="Spring S."/>
            <person name="Bunk B."/>
            <person name="Sproer C."/>
            <person name="Klenk H.-P."/>
        </authorList>
    </citation>
    <scope>NUCLEOTIDE SEQUENCE [LARGE SCALE GENOMIC DNA]</scope>
    <source>
        <strain evidence="2 3">L21-Spi-D4</strain>
    </source>
</reference>
<dbReference type="SUPFAM" id="SSF52540">
    <property type="entry name" value="P-loop containing nucleoside triphosphate hydrolases"/>
    <property type="match status" value="1"/>
</dbReference>
<dbReference type="InterPro" id="IPR000719">
    <property type="entry name" value="Prot_kinase_dom"/>
</dbReference>
<proteinExistence type="predicted"/>
<sequence>MIKKAGNYKIIDTLAEGLKYNAYRAVNNENSSVVLKIVENAAQNRNTLEQLNKEFKLLKSIASAHVIKALDFFEADDKGILVLEDISGTTLKNYLQEHTPVTNKKQLKNALKIVRAIALGLSDIHRQQITHYDINAKNIIYNSSTGTLKLIDFSLAENNTLENESGEKDFVSGTFAYISPEQTGRLEIKPNYRSDFYSFGVTIYELLTGTLPFTADNTREWIHAHIARQPLKLSDIHPEIPQLVSEVVDKLLQKDPALRYQSGLGLIKDIEKCIQVVDYPHLAKNYSIGKYDINQQFQLPQKIYGREEEINYLKNAINAARKSQSQNIFKEGYSGIGKTRLVEFIKENIDNQPVLFVSGKFEQYEQEKPFQAIGQLIQQIADYVLAQKEKEINSFSESISESLGNNIYLLHELAPGLKSITSENYTRLSINLNDSAQRLAQTIEKFFKLFAIPGRPLIIFLDDLQWADKASLDIIQKLTVDLTNNAFCFIGSFRKEEADQNLALNATINKIEQTGSNFKKLELKPLSRSDIKLFVSDIFNTKKNTEGLLQILETRTMGNPYFIIEYLNSLYDQKLIRLEPHTNVWSWDLEKIRNQNISGDIADLLKEKIKNLDDEVTEILKVASCFGATFDEKSVSIIINNHCCPIKI</sequence>
<evidence type="ECO:0000313" key="3">
    <source>
        <dbReference type="Proteomes" id="UP000064893"/>
    </source>
</evidence>
<dbReference type="STRING" id="1307839.L21SP5_03733"/>
<dbReference type="PANTHER" id="PTHR43642:SF1">
    <property type="entry name" value="HYBRID SIGNAL TRANSDUCTION HISTIDINE KINASE G"/>
    <property type="match status" value="1"/>
</dbReference>
<evidence type="ECO:0000313" key="2">
    <source>
        <dbReference type="EMBL" id="ALO17330.1"/>
    </source>
</evidence>